<organism evidence="1 2">
    <name type="scientific">Aggregatibacter actinomycetemcomitans serotype e str. SC1083</name>
    <dbReference type="NCBI Taxonomy" id="907488"/>
    <lineage>
        <taxon>Bacteria</taxon>
        <taxon>Pseudomonadati</taxon>
        <taxon>Pseudomonadota</taxon>
        <taxon>Gammaproteobacteria</taxon>
        <taxon>Pasteurellales</taxon>
        <taxon>Pasteurellaceae</taxon>
        <taxon>Aggregatibacter</taxon>
    </lineage>
</organism>
<dbReference type="EMBL" id="AEJM01000016">
    <property type="protein sequence ID" value="EGY34382.1"/>
    <property type="molecule type" value="Genomic_DNA"/>
</dbReference>
<dbReference type="AlphaFoldDB" id="G4A7H8"/>
<sequence>MYNTEFLDIRFVEDGRKDSVVKSLPLPHPLRRFIAYYPN</sequence>
<name>G4A7H8_AGGAC</name>
<dbReference type="PATRIC" id="fig|907488.3.peg.757"/>
<evidence type="ECO:0000313" key="2">
    <source>
        <dbReference type="Proteomes" id="UP000005508"/>
    </source>
</evidence>
<protein>
    <submittedName>
        <fullName evidence="1">Uncharacterized protein</fullName>
    </submittedName>
</protein>
<proteinExistence type="predicted"/>
<evidence type="ECO:0000313" key="1">
    <source>
        <dbReference type="EMBL" id="EGY34382.1"/>
    </source>
</evidence>
<accession>G4A7H8</accession>
<gene>
    <name evidence="1" type="ORF">SC1083_0774</name>
</gene>
<dbReference type="Proteomes" id="UP000005508">
    <property type="component" value="Unassembled WGS sequence"/>
</dbReference>
<reference evidence="1 2" key="1">
    <citation type="submission" date="2010-10" db="EMBL/GenBank/DDBJ databases">
        <authorList>
            <person name="Chen C."/>
            <person name="Kittichotirat W."/>
            <person name="Asikainen S."/>
            <person name="Bumgarner R."/>
        </authorList>
    </citation>
    <scope>NUCLEOTIDE SEQUENCE [LARGE SCALE GENOMIC DNA]</scope>
    <source>
        <strain evidence="1 2">SC1083</strain>
    </source>
</reference>
<comment type="caution">
    <text evidence="1">The sequence shown here is derived from an EMBL/GenBank/DDBJ whole genome shotgun (WGS) entry which is preliminary data.</text>
</comment>